<evidence type="ECO:0000313" key="5">
    <source>
        <dbReference type="EMBL" id="KAJ4366499.1"/>
    </source>
</evidence>
<accession>A0A9W8Y442</accession>
<evidence type="ECO:0000256" key="1">
    <source>
        <dbReference type="ARBA" id="ARBA00022630"/>
    </source>
</evidence>
<dbReference type="Pfam" id="PF01494">
    <property type="entry name" value="FAD_binding_3"/>
    <property type="match status" value="1"/>
</dbReference>
<feature type="domain" description="FAD-binding" evidence="4">
    <location>
        <begin position="37"/>
        <end position="100"/>
    </location>
</feature>
<dbReference type="GO" id="GO:0071949">
    <property type="term" value="F:FAD binding"/>
    <property type="evidence" value="ECO:0007669"/>
    <property type="project" value="InterPro"/>
</dbReference>
<dbReference type="Gene3D" id="3.50.50.60">
    <property type="entry name" value="FAD/NAD(P)-binding domain"/>
    <property type="match status" value="2"/>
</dbReference>
<evidence type="ECO:0000259" key="4">
    <source>
        <dbReference type="Pfam" id="PF01494"/>
    </source>
</evidence>
<protein>
    <recommendedName>
        <fullName evidence="4">FAD-binding domain-containing protein</fullName>
    </recommendedName>
</protein>
<name>A0A9W8Y442_9PLEO</name>
<evidence type="ECO:0000256" key="2">
    <source>
        <dbReference type="ARBA" id="ARBA00022827"/>
    </source>
</evidence>
<keyword evidence="6" id="KW-1185">Reference proteome</keyword>
<keyword evidence="1" id="KW-0285">Flavoprotein</keyword>
<reference evidence="5" key="1">
    <citation type="submission" date="2022-10" db="EMBL/GenBank/DDBJ databases">
        <title>Tapping the CABI collections for fungal endophytes: first genome assemblies for Collariella, Neodidymelliopsis, Ascochyta clinopodiicola, Didymella pomorum, Didymosphaeria variabile, Neocosmospora piperis and Neocucurbitaria cava.</title>
        <authorList>
            <person name="Hill R."/>
        </authorList>
    </citation>
    <scope>NUCLEOTIDE SEQUENCE</scope>
    <source>
        <strain evidence="5">IMI 356814</strain>
    </source>
</reference>
<keyword evidence="2" id="KW-0274">FAD</keyword>
<keyword evidence="3" id="KW-0560">Oxidoreductase</keyword>
<dbReference type="InterPro" id="IPR002938">
    <property type="entry name" value="FAD-bd"/>
</dbReference>
<dbReference type="InterPro" id="IPR036188">
    <property type="entry name" value="FAD/NAD-bd_sf"/>
</dbReference>
<dbReference type="OrthoDB" id="10016252at2759"/>
<organism evidence="5 6">
    <name type="scientific">Neocucurbitaria cava</name>
    <dbReference type="NCBI Taxonomy" id="798079"/>
    <lineage>
        <taxon>Eukaryota</taxon>
        <taxon>Fungi</taxon>
        <taxon>Dikarya</taxon>
        <taxon>Ascomycota</taxon>
        <taxon>Pezizomycotina</taxon>
        <taxon>Dothideomycetes</taxon>
        <taxon>Pleosporomycetidae</taxon>
        <taxon>Pleosporales</taxon>
        <taxon>Pleosporineae</taxon>
        <taxon>Cucurbitariaceae</taxon>
        <taxon>Neocucurbitaria</taxon>
    </lineage>
</organism>
<dbReference type="Proteomes" id="UP001140560">
    <property type="component" value="Unassembled WGS sequence"/>
</dbReference>
<dbReference type="SUPFAM" id="SSF51905">
    <property type="entry name" value="FAD/NAD(P)-binding domain"/>
    <property type="match status" value="1"/>
</dbReference>
<gene>
    <name evidence="5" type="ORF">N0V83_008135</name>
</gene>
<evidence type="ECO:0000313" key="6">
    <source>
        <dbReference type="Proteomes" id="UP001140560"/>
    </source>
</evidence>
<evidence type="ECO:0000256" key="3">
    <source>
        <dbReference type="ARBA" id="ARBA00023002"/>
    </source>
</evidence>
<dbReference type="AlphaFoldDB" id="A0A9W8Y442"/>
<comment type="caution">
    <text evidence="5">The sequence shown here is derived from an EMBL/GenBank/DDBJ whole genome shotgun (WGS) entry which is preliminary data.</text>
</comment>
<sequence>MDGWDIQANFIVDPEHWFMAARISDDGLWRITYGEKPGFTRDQLRERLPEKFKTMLPGHPEPSEYKVANFAPYKVHQRLAKSMRVGRFLLAADAAHLCNPLSVISPSYELLLPIVLIWIDRSGGLGLTGGIVDVGNLYDCLRGIYENKADESILDQYNEVRRNIYLEIVDVVSSSNLKRLFDLDPDRAIEQDPFFQMAKKAETDPEFSKTLQNVSTSRGSANRLLVEN</sequence>
<dbReference type="Gene3D" id="3.30.70.2450">
    <property type="match status" value="1"/>
</dbReference>
<dbReference type="GO" id="GO:0016491">
    <property type="term" value="F:oxidoreductase activity"/>
    <property type="evidence" value="ECO:0007669"/>
    <property type="project" value="UniProtKB-KW"/>
</dbReference>
<proteinExistence type="predicted"/>
<dbReference type="EMBL" id="JAPEUY010000014">
    <property type="protein sequence ID" value="KAJ4366499.1"/>
    <property type="molecule type" value="Genomic_DNA"/>
</dbReference>